<sequence length="229" mass="25989">MFRSAARVRSTGRLRVSDWISKMLFLWSREPVPAAVGASPRAGPWFAWFATAVLLWRCRRRIARAVLGATAPLRLLKRKRGGGLSTSVVVSKAHHHHHQPKSLKQQQSPIAVQQQLQLQPRHHHHRRHRVTLPSAPDTPEEHQRSSHLKHHQSSSSPSEPQKPQAQCREVNAVTKSRLRRLHAGDGPHMNVGRKLTMSASCYQISQQLYCRMTRSGCVYGRYPTKSSVK</sequence>
<organism evidence="2 3">
    <name type="scientific">Nasonia vitripennis</name>
    <name type="common">Parasitic wasp</name>
    <dbReference type="NCBI Taxonomy" id="7425"/>
    <lineage>
        <taxon>Eukaryota</taxon>
        <taxon>Metazoa</taxon>
        <taxon>Ecdysozoa</taxon>
        <taxon>Arthropoda</taxon>
        <taxon>Hexapoda</taxon>
        <taxon>Insecta</taxon>
        <taxon>Pterygota</taxon>
        <taxon>Neoptera</taxon>
        <taxon>Endopterygota</taxon>
        <taxon>Hymenoptera</taxon>
        <taxon>Apocrita</taxon>
        <taxon>Proctotrupomorpha</taxon>
        <taxon>Chalcidoidea</taxon>
        <taxon>Pteromalidae</taxon>
        <taxon>Pteromalinae</taxon>
        <taxon>Nasonia</taxon>
    </lineage>
</organism>
<proteinExistence type="predicted"/>
<dbReference type="InParanoid" id="A0A7M7Q289"/>
<feature type="compositionally biased region" description="Basic residues" evidence="1">
    <location>
        <begin position="92"/>
        <end position="101"/>
    </location>
</feature>
<feature type="region of interest" description="Disordered" evidence="1">
    <location>
        <begin position="86"/>
        <end position="166"/>
    </location>
</feature>
<keyword evidence="3" id="KW-1185">Reference proteome</keyword>
<evidence type="ECO:0000313" key="3">
    <source>
        <dbReference type="Proteomes" id="UP000002358"/>
    </source>
</evidence>
<dbReference type="EnsemblMetazoa" id="XM_031923262">
    <property type="protein sequence ID" value="XP_031779122"/>
    <property type="gene ID" value="LOC100119183"/>
</dbReference>
<dbReference type="RefSeq" id="XP_031779122.1">
    <property type="nucleotide sequence ID" value="XM_031923262.2"/>
</dbReference>
<evidence type="ECO:0000256" key="1">
    <source>
        <dbReference type="SAM" id="MobiDB-lite"/>
    </source>
</evidence>
<feature type="compositionally biased region" description="Low complexity" evidence="1">
    <location>
        <begin position="102"/>
        <end position="119"/>
    </location>
</feature>
<accession>A0A7M7Q289</accession>
<protein>
    <submittedName>
        <fullName evidence="2">Uncharacterized protein</fullName>
    </submittedName>
</protein>
<name>A0A7M7Q289_NASVI</name>
<dbReference type="GeneID" id="100119183"/>
<feature type="compositionally biased region" description="Low complexity" evidence="1">
    <location>
        <begin position="153"/>
        <end position="164"/>
    </location>
</feature>
<dbReference type="OrthoDB" id="7682835at2759"/>
<dbReference type="KEGG" id="nvi:100119183"/>
<evidence type="ECO:0000313" key="2">
    <source>
        <dbReference type="EnsemblMetazoa" id="XP_031779122"/>
    </source>
</evidence>
<feature type="compositionally biased region" description="Basic residues" evidence="1">
    <location>
        <begin position="120"/>
        <end position="130"/>
    </location>
</feature>
<reference evidence="2" key="1">
    <citation type="submission" date="2021-01" db="UniProtKB">
        <authorList>
            <consortium name="EnsemblMetazoa"/>
        </authorList>
    </citation>
    <scope>IDENTIFICATION</scope>
</reference>
<dbReference type="AlphaFoldDB" id="A0A7M7Q289"/>
<dbReference type="Proteomes" id="UP000002358">
    <property type="component" value="Chromosome 2"/>
</dbReference>